<sequence>MPLKLRLFDDVSSGFGHDREASPAELEAMLTPRASGNNVFCRGDNHGQDTPLSVRHFENTDANFNLQIKISAKPMMRRRTAFDVRRGLFSGKRSACVDLILSPLQAIKKAKDVSCKTPKSNERCRNGIISAVETLETGDDMIADGSCKYSLPTIPGKHKDLTNVTKQKKSSDVISPSDVLI</sequence>
<dbReference type="Proteomes" id="UP001164746">
    <property type="component" value="Chromosome 1"/>
</dbReference>
<evidence type="ECO:0000313" key="1">
    <source>
        <dbReference type="EMBL" id="WAQ94233.1"/>
    </source>
</evidence>
<reference evidence="1" key="1">
    <citation type="submission" date="2022-11" db="EMBL/GenBank/DDBJ databases">
        <title>Centuries of genome instability and evolution in soft-shell clam transmissible cancer (bioRxiv).</title>
        <authorList>
            <person name="Hart S.F.M."/>
            <person name="Yonemitsu M.A."/>
            <person name="Giersch R.M."/>
            <person name="Beal B.F."/>
            <person name="Arriagada G."/>
            <person name="Davis B.W."/>
            <person name="Ostrander E.A."/>
            <person name="Goff S.P."/>
            <person name="Metzger M.J."/>
        </authorList>
    </citation>
    <scope>NUCLEOTIDE SEQUENCE</scope>
    <source>
        <strain evidence="1">MELC-2E11</strain>
        <tissue evidence="1">Siphon/mantle</tissue>
    </source>
</reference>
<gene>
    <name evidence="1" type="ORF">MAR_006704</name>
</gene>
<evidence type="ECO:0000313" key="2">
    <source>
        <dbReference type="Proteomes" id="UP001164746"/>
    </source>
</evidence>
<organism evidence="1 2">
    <name type="scientific">Mya arenaria</name>
    <name type="common">Soft-shell clam</name>
    <dbReference type="NCBI Taxonomy" id="6604"/>
    <lineage>
        <taxon>Eukaryota</taxon>
        <taxon>Metazoa</taxon>
        <taxon>Spiralia</taxon>
        <taxon>Lophotrochozoa</taxon>
        <taxon>Mollusca</taxon>
        <taxon>Bivalvia</taxon>
        <taxon>Autobranchia</taxon>
        <taxon>Heteroconchia</taxon>
        <taxon>Euheterodonta</taxon>
        <taxon>Imparidentia</taxon>
        <taxon>Neoheterodontei</taxon>
        <taxon>Myida</taxon>
        <taxon>Myoidea</taxon>
        <taxon>Myidae</taxon>
        <taxon>Mya</taxon>
    </lineage>
</organism>
<dbReference type="EMBL" id="CP111012">
    <property type="protein sequence ID" value="WAQ94233.1"/>
    <property type="molecule type" value="Genomic_DNA"/>
</dbReference>
<protein>
    <submittedName>
        <fullName evidence="1">Uncharacterized protein</fullName>
    </submittedName>
</protein>
<keyword evidence="2" id="KW-1185">Reference proteome</keyword>
<name>A0ABY7DAD9_MYAAR</name>
<accession>A0ABY7DAD9</accession>
<proteinExistence type="predicted"/>